<reference evidence="6 7" key="1">
    <citation type="submission" date="2018-04" db="EMBL/GenBank/DDBJ databases">
        <authorList>
            <person name="Huttner S."/>
            <person name="Dainat J."/>
        </authorList>
    </citation>
    <scope>NUCLEOTIDE SEQUENCE [LARGE SCALE GENOMIC DNA]</scope>
</reference>
<evidence type="ECO:0000313" key="7">
    <source>
        <dbReference type="Proteomes" id="UP000289323"/>
    </source>
</evidence>
<dbReference type="Proteomes" id="UP000289323">
    <property type="component" value="Unassembled WGS sequence"/>
</dbReference>
<dbReference type="Gene3D" id="1.20.120.1750">
    <property type="match status" value="1"/>
</dbReference>
<sequence>MAGDRATCIICFDDFDEGVRDVCHNGHSWCSSCLLASVQTAIQNISDSSCMPPRCCGDGVLPTDDDDLDAERRARDLSEARTAYVDRSLVRMAQRYKGANLFQFCQRCYRLVTKRGGCNHMKCVCGYEFCIICGSKWGGSSDQQTGLAALCHPFFGSEDKHVLCIPPEVKARLEAEEQKPPPALADECATGTLCSHSHNLHYLLRLRRELSSEELERARCDVCGHMFKSFLLQCRGCATLMCLDCRDSLCNGRIKDVKDIKDIKDVKDVKDVTHELSRVTISEAE</sequence>
<evidence type="ECO:0000256" key="3">
    <source>
        <dbReference type="ARBA" id="ARBA00022786"/>
    </source>
</evidence>
<protein>
    <submittedName>
        <fullName evidence="6">7d62c688-2518-47e0-90dc-877cc4b1a9f6</fullName>
    </submittedName>
</protein>
<evidence type="ECO:0000256" key="2">
    <source>
        <dbReference type="ARBA" id="ARBA00022771"/>
    </source>
</evidence>
<evidence type="ECO:0000256" key="1">
    <source>
        <dbReference type="ARBA" id="ARBA00022723"/>
    </source>
</evidence>
<evidence type="ECO:0000259" key="5">
    <source>
        <dbReference type="Pfam" id="PF01485"/>
    </source>
</evidence>
<evidence type="ECO:0000313" key="6">
    <source>
        <dbReference type="EMBL" id="SPQ18659.1"/>
    </source>
</evidence>
<dbReference type="InterPro" id="IPR002867">
    <property type="entry name" value="IBR_dom"/>
</dbReference>
<dbReference type="AlphaFoldDB" id="A0A446B851"/>
<organism evidence="6 7">
    <name type="scientific">Thermothielavioides terrestris</name>
    <dbReference type="NCBI Taxonomy" id="2587410"/>
    <lineage>
        <taxon>Eukaryota</taxon>
        <taxon>Fungi</taxon>
        <taxon>Dikarya</taxon>
        <taxon>Ascomycota</taxon>
        <taxon>Pezizomycotina</taxon>
        <taxon>Sordariomycetes</taxon>
        <taxon>Sordariomycetidae</taxon>
        <taxon>Sordariales</taxon>
        <taxon>Chaetomiaceae</taxon>
        <taxon>Thermothielavioides</taxon>
    </lineage>
</organism>
<evidence type="ECO:0000256" key="4">
    <source>
        <dbReference type="ARBA" id="ARBA00022833"/>
    </source>
</evidence>
<keyword evidence="2" id="KW-0863">Zinc-finger</keyword>
<name>A0A446B851_9PEZI</name>
<accession>A0A446B851</accession>
<gene>
    <name evidence="6" type="ORF">TT172_LOCUS1078</name>
</gene>
<keyword evidence="1" id="KW-0479">Metal-binding</keyword>
<dbReference type="SUPFAM" id="SSF57850">
    <property type="entry name" value="RING/U-box"/>
    <property type="match status" value="1"/>
</dbReference>
<proteinExistence type="predicted"/>
<dbReference type="EMBL" id="OUUZ01000001">
    <property type="protein sequence ID" value="SPQ18659.1"/>
    <property type="molecule type" value="Genomic_DNA"/>
</dbReference>
<keyword evidence="4" id="KW-0862">Zinc</keyword>
<feature type="domain" description="IBR" evidence="5">
    <location>
        <begin position="99"/>
        <end position="137"/>
    </location>
</feature>
<dbReference type="GO" id="GO:0008270">
    <property type="term" value="F:zinc ion binding"/>
    <property type="evidence" value="ECO:0007669"/>
    <property type="project" value="UniProtKB-KW"/>
</dbReference>
<keyword evidence="3" id="KW-0833">Ubl conjugation pathway</keyword>
<dbReference type="Pfam" id="PF01485">
    <property type="entry name" value="IBR"/>
    <property type="match status" value="1"/>
</dbReference>